<keyword evidence="2" id="KW-0732">Signal</keyword>
<evidence type="ECO:0000256" key="1">
    <source>
        <dbReference type="SAM" id="MobiDB-lite"/>
    </source>
</evidence>
<feature type="signal peptide" evidence="2">
    <location>
        <begin position="1"/>
        <end position="22"/>
    </location>
</feature>
<reference evidence="3 4" key="1">
    <citation type="submission" date="2019-02" db="EMBL/GenBank/DDBJ databases">
        <title>Deep-cultivation of Planctomycetes and their phenomic and genomic characterization uncovers novel biology.</title>
        <authorList>
            <person name="Wiegand S."/>
            <person name="Jogler M."/>
            <person name="Boedeker C."/>
            <person name="Pinto D."/>
            <person name="Vollmers J."/>
            <person name="Rivas-Marin E."/>
            <person name="Kohn T."/>
            <person name="Peeters S.H."/>
            <person name="Heuer A."/>
            <person name="Rast P."/>
            <person name="Oberbeckmann S."/>
            <person name="Bunk B."/>
            <person name="Jeske O."/>
            <person name="Meyerdierks A."/>
            <person name="Storesund J.E."/>
            <person name="Kallscheuer N."/>
            <person name="Luecker S."/>
            <person name="Lage O.M."/>
            <person name="Pohl T."/>
            <person name="Merkel B.J."/>
            <person name="Hornburger P."/>
            <person name="Mueller R.-W."/>
            <person name="Bruemmer F."/>
            <person name="Labrenz M."/>
            <person name="Spormann A.M."/>
            <person name="Op Den Camp H."/>
            <person name="Overmann J."/>
            <person name="Amann R."/>
            <person name="Jetten M.S.M."/>
            <person name="Mascher T."/>
            <person name="Medema M.H."/>
            <person name="Devos D.P."/>
            <person name="Kaster A.-K."/>
            <person name="Ovreas L."/>
            <person name="Rohde M."/>
            <person name="Galperin M.Y."/>
            <person name="Jogler C."/>
        </authorList>
    </citation>
    <scope>NUCLEOTIDE SEQUENCE [LARGE SCALE GENOMIC DNA]</scope>
    <source>
        <strain evidence="3 4">Pla100</strain>
    </source>
</reference>
<dbReference type="AlphaFoldDB" id="A0A5C5ZIU7"/>
<keyword evidence="4" id="KW-1185">Reference proteome</keyword>
<evidence type="ECO:0000256" key="2">
    <source>
        <dbReference type="SAM" id="SignalP"/>
    </source>
</evidence>
<comment type="caution">
    <text evidence="3">The sequence shown here is derived from an EMBL/GenBank/DDBJ whole genome shotgun (WGS) entry which is preliminary data.</text>
</comment>
<protein>
    <submittedName>
        <fullName evidence="3">Uncharacterized protein</fullName>
    </submittedName>
</protein>
<name>A0A5C5ZIU7_9BACT</name>
<sequence precursor="true">MTHAVKLTFLSAAMMLLSVGCCGPMWQPGGCGSACGTTACGTCDDGCGNCGGCGELYIDPWINHPPDCCDPCDCCGNYNGQSCGKCRGVFAGVKSLWGYKCVDDGGGCDGGCDSGSCGHGTTHGGYHDGYQEGEIHSYGEYSDGEIISEEVVGSGSNSPRLAQPRMAVQPGHKPIFQPRRVNGPKQPLAY</sequence>
<feature type="region of interest" description="Disordered" evidence="1">
    <location>
        <begin position="166"/>
        <end position="190"/>
    </location>
</feature>
<proteinExistence type="predicted"/>
<evidence type="ECO:0000313" key="3">
    <source>
        <dbReference type="EMBL" id="TWT86463.1"/>
    </source>
</evidence>
<dbReference type="OrthoDB" id="285262at2"/>
<feature type="chain" id="PRO_5022952165" evidence="2">
    <location>
        <begin position="23"/>
        <end position="190"/>
    </location>
</feature>
<organism evidence="3 4">
    <name type="scientific">Neorhodopirellula pilleata</name>
    <dbReference type="NCBI Taxonomy" id="2714738"/>
    <lineage>
        <taxon>Bacteria</taxon>
        <taxon>Pseudomonadati</taxon>
        <taxon>Planctomycetota</taxon>
        <taxon>Planctomycetia</taxon>
        <taxon>Pirellulales</taxon>
        <taxon>Pirellulaceae</taxon>
        <taxon>Neorhodopirellula</taxon>
    </lineage>
</organism>
<gene>
    <name evidence="3" type="ORF">Pla100_60340</name>
</gene>
<dbReference type="RefSeq" id="WP_146582633.1">
    <property type="nucleotide sequence ID" value="NZ_SJPM01000032.1"/>
</dbReference>
<dbReference type="PROSITE" id="PS51257">
    <property type="entry name" value="PROKAR_LIPOPROTEIN"/>
    <property type="match status" value="1"/>
</dbReference>
<evidence type="ECO:0000313" key="4">
    <source>
        <dbReference type="Proteomes" id="UP000316213"/>
    </source>
</evidence>
<accession>A0A5C5ZIU7</accession>
<dbReference type="EMBL" id="SJPM01000032">
    <property type="protein sequence ID" value="TWT86463.1"/>
    <property type="molecule type" value="Genomic_DNA"/>
</dbReference>
<dbReference type="Proteomes" id="UP000316213">
    <property type="component" value="Unassembled WGS sequence"/>
</dbReference>